<sequence>MAFVGYSCVPMLMGTVRTGGYREGEEAMDANDLPPAEAA</sequence>
<name>A0A5B8RCT5_9ZZZZ</name>
<dbReference type="AlphaFoldDB" id="A0A5B8RCT5"/>
<gene>
    <name evidence="1" type="ORF">KBTEX_02980</name>
</gene>
<protein>
    <submittedName>
        <fullName evidence="1">Uncharacterized protein</fullName>
    </submittedName>
</protein>
<organism evidence="1">
    <name type="scientific">uncultured organism</name>
    <dbReference type="NCBI Taxonomy" id="155900"/>
    <lineage>
        <taxon>unclassified sequences</taxon>
        <taxon>environmental samples</taxon>
    </lineage>
</organism>
<accession>A0A5B8RCT5</accession>
<reference evidence="1" key="1">
    <citation type="submission" date="2019-06" db="EMBL/GenBank/DDBJ databases">
        <authorList>
            <person name="Murdoch R.W."/>
            <person name="Fathepure B."/>
        </authorList>
    </citation>
    <scope>NUCLEOTIDE SEQUENCE</scope>
</reference>
<dbReference type="EMBL" id="MN079158">
    <property type="protein sequence ID" value="QEA06640.1"/>
    <property type="molecule type" value="Genomic_DNA"/>
</dbReference>
<proteinExistence type="predicted"/>
<evidence type="ECO:0000313" key="1">
    <source>
        <dbReference type="EMBL" id="QEA06640.1"/>
    </source>
</evidence>